<accession>A0A0A9C1Q6</accession>
<dbReference type="AlphaFoldDB" id="A0A0A9C1Q6"/>
<evidence type="ECO:0000313" key="1">
    <source>
        <dbReference type="EMBL" id="JAD70204.1"/>
    </source>
</evidence>
<dbReference type="EMBL" id="GBRH01227691">
    <property type="protein sequence ID" value="JAD70204.1"/>
    <property type="molecule type" value="Transcribed_RNA"/>
</dbReference>
<protein>
    <submittedName>
        <fullName evidence="1">Uncharacterized protein</fullName>
    </submittedName>
</protein>
<name>A0A0A9C1Q6_ARUDO</name>
<reference evidence="1" key="2">
    <citation type="journal article" date="2015" name="Data Brief">
        <title>Shoot transcriptome of the giant reed, Arundo donax.</title>
        <authorList>
            <person name="Barrero R.A."/>
            <person name="Guerrero F.D."/>
            <person name="Moolhuijzen P."/>
            <person name="Goolsby J.A."/>
            <person name="Tidwell J."/>
            <person name="Bellgard S.E."/>
            <person name="Bellgard M.I."/>
        </authorList>
    </citation>
    <scope>NUCLEOTIDE SEQUENCE</scope>
    <source>
        <tissue evidence="1">Shoot tissue taken approximately 20 cm above the soil surface</tissue>
    </source>
</reference>
<organism evidence="1">
    <name type="scientific">Arundo donax</name>
    <name type="common">Giant reed</name>
    <name type="synonym">Donax arundinaceus</name>
    <dbReference type="NCBI Taxonomy" id="35708"/>
    <lineage>
        <taxon>Eukaryota</taxon>
        <taxon>Viridiplantae</taxon>
        <taxon>Streptophyta</taxon>
        <taxon>Embryophyta</taxon>
        <taxon>Tracheophyta</taxon>
        <taxon>Spermatophyta</taxon>
        <taxon>Magnoliopsida</taxon>
        <taxon>Liliopsida</taxon>
        <taxon>Poales</taxon>
        <taxon>Poaceae</taxon>
        <taxon>PACMAD clade</taxon>
        <taxon>Arundinoideae</taxon>
        <taxon>Arundineae</taxon>
        <taxon>Arundo</taxon>
    </lineage>
</organism>
<proteinExistence type="predicted"/>
<sequence length="33" mass="3831">MLKILFSPTTHLCTRSLALLLLTYFRGPVHFHC</sequence>
<reference evidence="1" key="1">
    <citation type="submission" date="2014-09" db="EMBL/GenBank/DDBJ databases">
        <authorList>
            <person name="Magalhaes I.L.F."/>
            <person name="Oliveira U."/>
            <person name="Santos F.R."/>
            <person name="Vidigal T.H.D.A."/>
            <person name="Brescovit A.D."/>
            <person name="Santos A.J."/>
        </authorList>
    </citation>
    <scope>NUCLEOTIDE SEQUENCE</scope>
    <source>
        <tissue evidence="1">Shoot tissue taken approximately 20 cm above the soil surface</tissue>
    </source>
</reference>